<dbReference type="Proteomes" id="UP001500403">
    <property type="component" value="Unassembled WGS sequence"/>
</dbReference>
<comment type="caution">
    <text evidence="2">The sequence shown here is derived from an EMBL/GenBank/DDBJ whole genome shotgun (WGS) entry which is preliminary data.</text>
</comment>
<dbReference type="PROSITE" id="PS51762">
    <property type="entry name" value="GH16_2"/>
    <property type="match status" value="1"/>
</dbReference>
<dbReference type="Gene3D" id="2.60.120.200">
    <property type="match status" value="1"/>
</dbReference>
<gene>
    <name evidence="2" type="ORF">GCM10010446_32380</name>
</gene>
<reference evidence="3" key="1">
    <citation type="journal article" date="2019" name="Int. J. Syst. Evol. Microbiol.">
        <title>The Global Catalogue of Microorganisms (GCM) 10K type strain sequencing project: providing services to taxonomists for standard genome sequencing and annotation.</title>
        <authorList>
            <consortium name="The Broad Institute Genomics Platform"/>
            <consortium name="The Broad Institute Genome Sequencing Center for Infectious Disease"/>
            <person name="Wu L."/>
            <person name="Ma J."/>
        </authorList>
    </citation>
    <scope>NUCLEOTIDE SEQUENCE [LARGE SCALE GENOMIC DNA]</scope>
    <source>
        <strain evidence="3">JCM 9088</strain>
    </source>
</reference>
<feature type="domain" description="GH16" evidence="1">
    <location>
        <begin position="92"/>
        <end position="335"/>
    </location>
</feature>
<name>A0ABP6JTQ1_9ACTN</name>
<protein>
    <recommendedName>
        <fullName evidence="1">GH16 domain-containing protein</fullName>
    </recommendedName>
</protein>
<proteinExistence type="predicted"/>
<dbReference type="InterPro" id="IPR000757">
    <property type="entry name" value="Beta-glucanase-like"/>
</dbReference>
<dbReference type="CDD" id="cd00413">
    <property type="entry name" value="Glyco_hydrolase_16"/>
    <property type="match status" value="1"/>
</dbReference>
<keyword evidence="3" id="KW-1185">Reference proteome</keyword>
<dbReference type="EMBL" id="BAAAUD010000034">
    <property type="protein sequence ID" value="GAA2944633.1"/>
    <property type="molecule type" value="Genomic_DNA"/>
</dbReference>
<dbReference type="Pfam" id="PF00722">
    <property type="entry name" value="Glyco_hydro_16"/>
    <property type="match status" value="1"/>
</dbReference>
<evidence type="ECO:0000313" key="2">
    <source>
        <dbReference type="EMBL" id="GAA2944633.1"/>
    </source>
</evidence>
<organism evidence="2 3">
    <name type="scientific">Streptomyces enissocaesilis</name>
    <dbReference type="NCBI Taxonomy" id="332589"/>
    <lineage>
        <taxon>Bacteria</taxon>
        <taxon>Bacillati</taxon>
        <taxon>Actinomycetota</taxon>
        <taxon>Actinomycetes</taxon>
        <taxon>Kitasatosporales</taxon>
        <taxon>Streptomycetaceae</taxon>
        <taxon>Streptomyces</taxon>
        <taxon>Streptomyces rochei group</taxon>
    </lineage>
</organism>
<dbReference type="SUPFAM" id="SSF49899">
    <property type="entry name" value="Concanavalin A-like lectins/glucanases"/>
    <property type="match status" value="1"/>
</dbReference>
<dbReference type="InterPro" id="IPR013320">
    <property type="entry name" value="ConA-like_dom_sf"/>
</dbReference>
<evidence type="ECO:0000313" key="3">
    <source>
        <dbReference type="Proteomes" id="UP001500403"/>
    </source>
</evidence>
<evidence type="ECO:0000259" key="1">
    <source>
        <dbReference type="PROSITE" id="PS51762"/>
    </source>
</evidence>
<sequence length="346" mass="37619">MRAVYGGAPPPYGMGRTVQNTRLEDRPMTVPTHRRPRRRLLPASLALASVSFLLPWLMPASDAVTSSQDACRTVGDSMPRGDCGPFRQVFAEDFNGDTVPLGSFSDCDHHADTEDAYCAGLEGTYRDEWWAYPSGWQDTATSGADGNSVRSVGGAYHPEDTVSVGPADNGDGRMSIRMWRPGDGGPVHAAAVVPKKLMEQTYGKFSERFRVVKAAPGYKSAHLWYGDGCEIDYPEQNWTDTITAFTHPCDGGRQDMFPTGARWTDWHTTSVEWTPDEIRYYLDGVLVGSSTRGVPSGPLSWVLQNESALYGPPAAPGSSAQLDITWVAGYAYEGEGAAYEDGREGG</sequence>
<accession>A0ABP6JTQ1</accession>